<evidence type="ECO:0000313" key="2">
    <source>
        <dbReference type="EMBL" id="NLR76109.1"/>
    </source>
</evidence>
<gene>
    <name evidence="2" type="ORF">HF682_13160</name>
</gene>
<accession>A0A847SFT8</accession>
<dbReference type="Proteomes" id="UP000587991">
    <property type="component" value="Unassembled WGS sequence"/>
</dbReference>
<evidence type="ECO:0000313" key="3">
    <source>
        <dbReference type="Proteomes" id="UP000587991"/>
    </source>
</evidence>
<dbReference type="AlphaFoldDB" id="A0A847SFT8"/>
<dbReference type="RefSeq" id="WP_168877783.1">
    <property type="nucleotide sequence ID" value="NZ_JABAIM010000003.1"/>
</dbReference>
<protein>
    <recommendedName>
        <fullName evidence="4">Lipoprotein</fullName>
    </recommendedName>
</protein>
<reference evidence="2 3" key="1">
    <citation type="submission" date="2020-04" db="EMBL/GenBank/DDBJ databases">
        <title>Draft genome of Leeia sp. IMCC25680.</title>
        <authorList>
            <person name="Song J."/>
            <person name="Cho J.-C."/>
        </authorList>
    </citation>
    <scope>NUCLEOTIDE SEQUENCE [LARGE SCALE GENOMIC DNA]</scope>
    <source>
        <strain evidence="2 3">IMCC25680</strain>
    </source>
</reference>
<feature type="chain" id="PRO_5032516709" description="Lipoprotein" evidence="1">
    <location>
        <begin position="21"/>
        <end position="152"/>
    </location>
</feature>
<keyword evidence="3" id="KW-1185">Reference proteome</keyword>
<organism evidence="2 3">
    <name type="scientific">Leeia aquatica</name>
    <dbReference type="NCBI Taxonomy" id="2725557"/>
    <lineage>
        <taxon>Bacteria</taxon>
        <taxon>Pseudomonadati</taxon>
        <taxon>Pseudomonadota</taxon>
        <taxon>Betaproteobacteria</taxon>
        <taxon>Neisseriales</taxon>
        <taxon>Leeiaceae</taxon>
        <taxon>Leeia</taxon>
    </lineage>
</organism>
<comment type="caution">
    <text evidence="2">The sequence shown here is derived from an EMBL/GenBank/DDBJ whole genome shotgun (WGS) entry which is preliminary data.</text>
</comment>
<sequence length="152" mass="16654">MKAIFAGLLLTLGVMSAAQARQSAPVIDWIDIPVATASGKPVKAEQVREAIIAAGNGLTWEVHSNPNGKGLVATVLVRNKHTAVVNIPYDATKYSILYSSSINLNYEVSNLDVYRQMAPNDKSPDGIRVIHPNYNSWVNNLRMAIQRELNKL</sequence>
<evidence type="ECO:0000256" key="1">
    <source>
        <dbReference type="SAM" id="SignalP"/>
    </source>
</evidence>
<keyword evidence="1" id="KW-0732">Signal</keyword>
<dbReference type="EMBL" id="JABAIM010000003">
    <property type="protein sequence ID" value="NLR76109.1"/>
    <property type="molecule type" value="Genomic_DNA"/>
</dbReference>
<feature type="signal peptide" evidence="1">
    <location>
        <begin position="1"/>
        <end position="20"/>
    </location>
</feature>
<name>A0A847SFT8_9NEIS</name>
<evidence type="ECO:0008006" key="4">
    <source>
        <dbReference type="Google" id="ProtNLM"/>
    </source>
</evidence>
<proteinExistence type="predicted"/>